<dbReference type="EMBL" id="JAWWNJ010000019">
    <property type="protein sequence ID" value="KAK7036193.1"/>
    <property type="molecule type" value="Genomic_DNA"/>
</dbReference>
<sequence>PTDWIADSGTSSHICNSKDLFVDFTPLTNHIITGLGEHKVQAIGKGTVKLDFKVDGNYVTNTLKDVLYTPEAANSLLSISKLDDAGGEAIFRRGWCTLVGPKGNKLATAKKIGKLYLLDV</sequence>
<feature type="non-terminal residue" evidence="2">
    <location>
        <position position="1"/>
    </location>
</feature>
<name>A0AAW0CBE9_9AGAR</name>
<gene>
    <name evidence="2" type="ORF">R3P38DRAFT_2418193</name>
</gene>
<protein>
    <recommendedName>
        <fullName evidence="1">Retrovirus-related Pol polyprotein from transposon TNT 1-94-like beta-barrel domain-containing protein</fullName>
    </recommendedName>
</protein>
<evidence type="ECO:0000313" key="2">
    <source>
        <dbReference type="EMBL" id="KAK7036193.1"/>
    </source>
</evidence>
<reference evidence="2 3" key="1">
    <citation type="journal article" date="2024" name="J Genomics">
        <title>Draft genome sequencing and assembly of Favolaschia claudopus CIRM-BRFM 2984 isolated from oak limbs.</title>
        <authorList>
            <person name="Navarro D."/>
            <person name="Drula E."/>
            <person name="Chaduli D."/>
            <person name="Cazenave R."/>
            <person name="Ahrendt S."/>
            <person name="Wang J."/>
            <person name="Lipzen A."/>
            <person name="Daum C."/>
            <person name="Barry K."/>
            <person name="Grigoriev I.V."/>
            <person name="Favel A."/>
            <person name="Rosso M.N."/>
            <person name="Martin F."/>
        </authorList>
    </citation>
    <scope>NUCLEOTIDE SEQUENCE [LARGE SCALE GENOMIC DNA]</scope>
    <source>
        <strain evidence="2 3">CIRM-BRFM 2984</strain>
    </source>
</reference>
<proteinExistence type="predicted"/>
<dbReference type="AlphaFoldDB" id="A0AAW0CBE9"/>
<dbReference type="Pfam" id="PF22936">
    <property type="entry name" value="Pol_BBD"/>
    <property type="match status" value="1"/>
</dbReference>
<keyword evidence="3" id="KW-1185">Reference proteome</keyword>
<evidence type="ECO:0000259" key="1">
    <source>
        <dbReference type="Pfam" id="PF22936"/>
    </source>
</evidence>
<accession>A0AAW0CBE9</accession>
<feature type="non-terminal residue" evidence="2">
    <location>
        <position position="120"/>
    </location>
</feature>
<comment type="caution">
    <text evidence="2">The sequence shown here is derived from an EMBL/GenBank/DDBJ whole genome shotgun (WGS) entry which is preliminary data.</text>
</comment>
<dbReference type="Proteomes" id="UP001362999">
    <property type="component" value="Unassembled WGS sequence"/>
</dbReference>
<evidence type="ECO:0000313" key="3">
    <source>
        <dbReference type="Proteomes" id="UP001362999"/>
    </source>
</evidence>
<feature type="domain" description="Retrovirus-related Pol polyprotein from transposon TNT 1-94-like beta-barrel" evidence="1">
    <location>
        <begin position="4"/>
        <end position="86"/>
    </location>
</feature>
<organism evidence="2 3">
    <name type="scientific">Favolaschia claudopus</name>
    <dbReference type="NCBI Taxonomy" id="2862362"/>
    <lineage>
        <taxon>Eukaryota</taxon>
        <taxon>Fungi</taxon>
        <taxon>Dikarya</taxon>
        <taxon>Basidiomycota</taxon>
        <taxon>Agaricomycotina</taxon>
        <taxon>Agaricomycetes</taxon>
        <taxon>Agaricomycetidae</taxon>
        <taxon>Agaricales</taxon>
        <taxon>Marasmiineae</taxon>
        <taxon>Mycenaceae</taxon>
        <taxon>Favolaschia</taxon>
    </lineage>
</organism>
<dbReference type="InterPro" id="IPR054722">
    <property type="entry name" value="PolX-like_BBD"/>
</dbReference>